<proteinExistence type="inferred from homology"/>
<dbReference type="CDD" id="cd06550">
    <property type="entry name" value="TM_ABC_iron-siderophores_like"/>
    <property type="match status" value="1"/>
</dbReference>
<comment type="subcellular location">
    <subcellularLocation>
        <location evidence="1">Cell membrane</location>
        <topology evidence="1">Multi-pass membrane protein</topology>
    </subcellularLocation>
</comment>
<dbReference type="Pfam" id="PF01032">
    <property type="entry name" value="FecCD"/>
    <property type="match status" value="1"/>
</dbReference>
<dbReference type="GO" id="GO:0005886">
    <property type="term" value="C:plasma membrane"/>
    <property type="evidence" value="ECO:0007669"/>
    <property type="project" value="UniProtKB-SubCell"/>
</dbReference>
<comment type="caution">
    <text evidence="9">The sequence shown here is derived from an EMBL/GenBank/DDBJ whole genome shotgun (WGS) entry which is preliminary data.</text>
</comment>
<evidence type="ECO:0000313" key="10">
    <source>
        <dbReference type="Proteomes" id="UP000315648"/>
    </source>
</evidence>
<keyword evidence="4" id="KW-1003">Cell membrane</keyword>
<feature type="transmembrane region" description="Helical" evidence="8">
    <location>
        <begin position="190"/>
        <end position="210"/>
    </location>
</feature>
<keyword evidence="3" id="KW-0813">Transport</keyword>
<evidence type="ECO:0000256" key="2">
    <source>
        <dbReference type="ARBA" id="ARBA00007935"/>
    </source>
</evidence>
<dbReference type="FunFam" id="1.10.3470.10:FF:000001">
    <property type="entry name" value="Vitamin B12 ABC transporter permease BtuC"/>
    <property type="match status" value="1"/>
</dbReference>
<dbReference type="EMBL" id="VMBG01000002">
    <property type="protein sequence ID" value="TSJ77079.1"/>
    <property type="molecule type" value="Genomic_DNA"/>
</dbReference>
<reference evidence="9 10" key="1">
    <citation type="submission" date="2019-07" db="EMBL/GenBank/DDBJ databases">
        <title>Description of 53C-WASEF.</title>
        <authorList>
            <person name="Pitt A."/>
            <person name="Hahn M.W."/>
        </authorList>
    </citation>
    <scope>NUCLEOTIDE SEQUENCE [LARGE SCALE GENOMIC DNA]</scope>
    <source>
        <strain evidence="9 10">53C-WASEF</strain>
    </source>
</reference>
<dbReference type="Gene3D" id="1.10.3470.10">
    <property type="entry name" value="ABC transporter involved in vitamin B12 uptake, BtuC"/>
    <property type="match status" value="1"/>
</dbReference>
<feature type="transmembrane region" description="Helical" evidence="8">
    <location>
        <begin position="303"/>
        <end position="321"/>
    </location>
</feature>
<evidence type="ECO:0000256" key="3">
    <source>
        <dbReference type="ARBA" id="ARBA00022448"/>
    </source>
</evidence>
<keyword evidence="7 8" id="KW-0472">Membrane</keyword>
<evidence type="ECO:0000256" key="5">
    <source>
        <dbReference type="ARBA" id="ARBA00022692"/>
    </source>
</evidence>
<dbReference type="PANTHER" id="PTHR30472">
    <property type="entry name" value="FERRIC ENTEROBACTIN TRANSPORT SYSTEM PERMEASE PROTEIN"/>
    <property type="match status" value="1"/>
</dbReference>
<dbReference type="PANTHER" id="PTHR30472:SF25">
    <property type="entry name" value="ABC TRANSPORTER PERMEASE PROTEIN MJ0876-RELATED"/>
    <property type="match status" value="1"/>
</dbReference>
<dbReference type="GO" id="GO:0022857">
    <property type="term" value="F:transmembrane transporter activity"/>
    <property type="evidence" value="ECO:0007669"/>
    <property type="project" value="InterPro"/>
</dbReference>
<dbReference type="SUPFAM" id="SSF81345">
    <property type="entry name" value="ABC transporter involved in vitamin B12 uptake, BtuC"/>
    <property type="match status" value="1"/>
</dbReference>
<feature type="transmembrane region" description="Helical" evidence="8">
    <location>
        <begin position="9"/>
        <end position="29"/>
    </location>
</feature>
<keyword evidence="10" id="KW-1185">Reference proteome</keyword>
<organism evidence="9 10">
    <name type="scientific">Rariglobus hedericola</name>
    <dbReference type="NCBI Taxonomy" id="2597822"/>
    <lineage>
        <taxon>Bacteria</taxon>
        <taxon>Pseudomonadati</taxon>
        <taxon>Verrucomicrobiota</taxon>
        <taxon>Opitutia</taxon>
        <taxon>Opitutales</taxon>
        <taxon>Opitutaceae</taxon>
        <taxon>Rariglobus</taxon>
    </lineage>
</organism>
<feature type="transmembrane region" description="Helical" evidence="8">
    <location>
        <begin position="91"/>
        <end position="110"/>
    </location>
</feature>
<dbReference type="InterPro" id="IPR000522">
    <property type="entry name" value="ABC_transptr_permease_BtuC"/>
</dbReference>
<dbReference type="Proteomes" id="UP000315648">
    <property type="component" value="Unassembled WGS sequence"/>
</dbReference>
<dbReference type="GO" id="GO:0033214">
    <property type="term" value="P:siderophore-iron import into cell"/>
    <property type="evidence" value="ECO:0007669"/>
    <property type="project" value="TreeGrafter"/>
</dbReference>
<evidence type="ECO:0000313" key="9">
    <source>
        <dbReference type="EMBL" id="TSJ77079.1"/>
    </source>
</evidence>
<evidence type="ECO:0000256" key="1">
    <source>
        <dbReference type="ARBA" id="ARBA00004651"/>
    </source>
</evidence>
<feature type="transmembrane region" description="Helical" evidence="8">
    <location>
        <begin position="146"/>
        <end position="165"/>
    </location>
</feature>
<feature type="transmembrane region" description="Helical" evidence="8">
    <location>
        <begin position="116"/>
        <end position="137"/>
    </location>
</feature>
<evidence type="ECO:0000256" key="6">
    <source>
        <dbReference type="ARBA" id="ARBA00022989"/>
    </source>
</evidence>
<dbReference type="OrthoDB" id="9811721at2"/>
<feature type="transmembrane region" description="Helical" evidence="8">
    <location>
        <begin position="61"/>
        <end position="82"/>
    </location>
</feature>
<sequence length="325" mass="34027">MTRRGEQRWVLPALGAVLIVLVFVSLGWGELEFSWAQLWAGLTGADELARTVLLDLRLPRVITGVLTGAALAAGGLIMQAYFRNSLASPDLLGVSSGAAAGAVSAIVWGWTLAGLWVLPLTAVAGAVVATLAVLVLAKRGASSERLLLAGVALNALLGAVTSYQLSHGVALWERNAQLLFWLLGGLEDRSWLHVLAALPILVAAAVLWPLGRQMDLLSLGETEAQSLGVDVKRLRRVLLALATVLAATATSVAGIVGFVGLVVPHGLRLIVGPEHRRLVPLCLVGGAVFVLGCDLVGRLGGGLRLGIVTALIGGPFFLWLLRRRA</sequence>
<keyword evidence="6 8" id="KW-1133">Transmembrane helix</keyword>
<dbReference type="AlphaFoldDB" id="A0A556QKC4"/>
<protein>
    <submittedName>
        <fullName evidence="9">Iron ABC transporter permease</fullName>
    </submittedName>
</protein>
<name>A0A556QKC4_9BACT</name>
<dbReference type="InterPro" id="IPR037294">
    <property type="entry name" value="ABC_BtuC-like"/>
</dbReference>
<evidence type="ECO:0000256" key="8">
    <source>
        <dbReference type="SAM" id="Phobius"/>
    </source>
</evidence>
<keyword evidence="5 8" id="KW-0812">Transmembrane</keyword>
<gene>
    <name evidence="9" type="ORF">FPL22_13330</name>
</gene>
<evidence type="ECO:0000256" key="4">
    <source>
        <dbReference type="ARBA" id="ARBA00022475"/>
    </source>
</evidence>
<accession>A0A556QKC4</accession>
<evidence type="ECO:0000256" key="7">
    <source>
        <dbReference type="ARBA" id="ARBA00023136"/>
    </source>
</evidence>
<comment type="similarity">
    <text evidence="2">Belongs to the binding-protein-dependent transport system permease family. FecCD subfamily.</text>
</comment>
<dbReference type="RefSeq" id="WP_144230900.1">
    <property type="nucleotide sequence ID" value="NZ_CBCRVV010000011.1"/>
</dbReference>
<feature type="transmembrane region" description="Helical" evidence="8">
    <location>
        <begin position="237"/>
        <end position="263"/>
    </location>
</feature>